<sequence>MKHSQTINHYFIMFFIMLLSGILSTMNVWVDKVDDIRFSINDAYMTFLMTGWMFLFMGLIYQEIIVFFIGLSLIIFNIWCIRTQFLITETQYKIGMIPHHSMAVHMSKKLLEKENNITSFIENIIKTQEDEILFLKIKTINN</sequence>
<feature type="transmembrane region" description="Helical" evidence="1">
    <location>
        <begin position="7"/>
        <end position="30"/>
    </location>
</feature>
<evidence type="ECO:0000259" key="2">
    <source>
        <dbReference type="Pfam" id="PF03713"/>
    </source>
</evidence>
<dbReference type="Pfam" id="PF03713">
    <property type="entry name" value="DUF305"/>
    <property type="match status" value="1"/>
</dbReference>
<organism evidence="3">
    <name type="scientific">viral metagenome</name>
    <dbReference type="NCBI Taxonomy" id="1070528"/>
    <lineage>
        <taxon>unclassified sequences</taxon>
        <taxon>metagenomes</taxon>
        <taxon>organismal metagenomes</taxon>
    </lineage>
</organism>
<feature type="domain" description="DUF305" evidence="2">
    <location>
        <begin position="90"/>
        <end position="133"/>
    </location>
</feature>
<keyword evidence="1" id="KW-0472">Membrane</keyword>
<dbReference type="EMBL" id="MN740709">
    <property type="protein sequence ID" value="QHU09339.1"/>
    <property type="molecule type" value="Genomic_DNA"/>
</dbReference>
<dbReference type="AlphaFoldDB" id="A0A6C0JUW6"/>
<dbReference type="InterPro" id="IPR012347">
    <property type="entry name" value="Ferritin-like"/>
</dbReference>
<feature type="transmembrane region" description="Helical" evidence="1">
    <location>
        <begin position="50"/>
        <end position="76"/>
    </location>
</feature>
<evidence type="ECO:0000313" key="3">
    <source>
        <dbReference type="EMBL" id="QHU09339.1"/>
    </source>
</evidence>
<accession>A0A6C0JUW6</accession>
<reference evidence="3" key="1">
    <citation type="journal article" date="2020" name="Nature">
        <title>Giant virus diversity and host interactions through global metagenomics.</title>
        <authorList>
            <person name="Schulz F."/>
            <person name="Roux S."/>
            <person name="Paez-Espino D."/>
            <person name="Jungbluth S."/>
            <person name="Walsh D.A."/>
            <person name="Denef V.J."/>
            <person name="McMahon K.D."/>
            <person name="Konstantinidis K.T."/>
            <person name="Eloe-Fadrosh E.A."/>
            <person name="Kyrpides N.C."/>
            <person name="Woyke T."/>
        </authorList>
    </citation>
    <scope>NUCLEOTIDE SEQUENCE</scope>
    <source>
        <strain evidence="3">GVMAG-S-1074260-58</strain>
    </source>
</reference>
<dbReference type="InterPro" id="IPR005183">
    <property type="entry name" value="DUF305_CopM-like"/>
</dbReference>
<proteinExistence type="predicted"/>
<evidence type="ECO:0000256" key="1">
    <source>
        <dbReference type="SAM" id="Phobius"/>
    </source>
</evidence>
<keyword evidence="1" id="KW-0812">Transmembrane</keyword>
<protein>
    <recommendedName>
        <fullName evidence="2">DUF305 domain-containing protein</fullName>
    </recommendedName>
</protein>
<name>A0A6C0JUW6_9ZZZZ</name>
<keyword evidence="1" id="KW-1133">Transmembrane helix</keyword>
<dbReference type="Gene3D" id="1.20.1260.10">
    <property type="match status" value="1"/>
</dbReference>